<gene>
    <name evidence="2" type="ORF">HMPREF9450_00096</name>
</gene>
<dbReference type="PATRIC" id="fig|742725.3.peg.106"/>
<dbReference type="PRINTS" id="PR00475">
    <property type="entry name" value="HEXOKINASE"/>
</dbReference>
<dbReference type="GeneID" id="92816522"/>
<evidence type="ECO:0000256" key="1">
    <source>
        <dbReference type="ARBA" id="ARBA00006479"/>
    </source>
</evidence>
<sequence length="296" mass="31759">MNEKYALGVDIGGSHIACQVVELGSSRPVGETYTEVKIAENESAQKILAAWDSALGACMQKAGARAITGLGVAMPSPFDFIKGIAMAEHKFASIKGMNVRAELHRLTGIDPSRILFTNDAAGFGMGAWSLGGGNARHLIGVTLGTGFGACFIVDGCYATYGPGVPIGGELWDYPFRGRIAEDFVSTRWFEEKFRQITGVAITGVKPMIDYYHADKYTAEVRAIFDEFARTFAEIMLPFVQRFGADTLVVGGGMVRAEEFFFPQLRAAFEQKGVQIPVVAMADTTTAIIAGAAALCK</sequence>
<dbReference type="eggNOG" id="COG1940">
    <property type="taxonomic scope" value="Bacteria"/>
</dbReference>
<dbReference type="SUPFAM" id="SSF53067">
    <property type="entry name" value="Actin-like ATPase domain"/>
    <property type="match status" value="1"/>
</dbReference>
<protein>
    <recommendedName>
        <fullName evidence="4">ROK family protein</fullName>
    </recommendedName>
</protein>
<dbReference type="InterPro" id="IPR043129">
    <property type="entry name" value="ATPase_NBD"/>
</dbReference>
<dbReference type="OrthoDB" id="9808275at2"/>
<evidence type="ECO:0000313" key="3">
    <source>
        <dbReference type="Proteomes" id="UP000006008"/>
    </source>
</evidence>
<evidence type="ECO:0000313" key="2">
    <source>
        <dbReference type="EMBL" id="EHB93325.1"/>
    </source>
</evidence>
<dbReference type="RefSeq" id="WP_009132902.1">
    <property type="nucleotide sequence ID" value="NZ_CP102250.1"/>
</dbReference>
<dbReference type="STRING" id="742725.HMPREF9450_00096"/>
<dbReference type="Proteomes" id="UP000006008">
    <property type="component" value="Unassembled WGS sequence"/>
</dbReference>
<evidence type="ECO:0008006" key="4">
    <source>
        <dbReference type="Google" id="ProtNLM"/>
    </source>
</evidence>
<comment type="similarity">
    <text evidence="1">Belongs to the ROK (NagC/XylR) family.</text>
</comment>
<accession>G5H586</accession>
<reference evidence="2 3" key="1">
    <citation type="submission" date="2011-08" db="EMBL/GenBank/DDBJ databases">
        <title>The Genome Sequence of Alistipes indistinctus YIT 12060.</title>
        <authorList>
            <consortium name="The Broad Institute Genome Sequencing Platform"/>
            <person name="Earl A."/>
            <person name="Ward D."/>
            <person name="Feldgarden M."/>
            <person name="Gevers D."/>
            <person name="Morotomi M."/>
            <person name="Young S.K."/>
            <person name="Zeng Q."/>
            <person name="Gargeya S."/>
            <person name="Fitzgerald M."/>
            <person name="Haas B."/>
            <person name="Abouelleil A."/>
            <person name="Alvarado L."/>
            <person name="Arachchi H.M."/>
            <person name="Berlin A."/>
            <person name="Brown A."/>
            <person name="Chapman S.B."/>
            <person name="Chen Z."/>
            <person name="Dunbar C."/>
            <person name="Freedman E."/>
            <person name="Gearin G."/>
            <person name="Gellesch M."/>
            <person name="Goldberg J."/>
            <person name="Griggs A."/>
            <person name="Gujja S."/>
            <person name="Heiman D."/>
            <person name="Howarth C."/>
            <person name="Larson L."/>
            <person name="Lui A."/>
            <person name="MacDonald P.J.P."/>
            <person name="Montmayeur A."/>
            <person name="Murphy C."/>
            <person name="Neiman D."/>
            <person name="Pearson M."/>
            <person name="Priest M."/>
            <person name="Roberts A."/>
            <person name="Saif S."/>
            <person name="Shea T."/>
            <person name="Shenoy N."/>
            <person name="Sisk P."/>
            <person name="Stolte C."/>
            <person name="Sykes S."/>
            <person name="Wortman J."/>
            <person name="Nusbaum C."/>
            <person name="Birren B."/>
        </authorList>
    </citation>
    <scope>NUCLEOTIDE SEQUENCE [LARGE SCALE GENOMIC DNA]</scope>
    <source>
        <strain evidence="2 3">YIT 12060</strain>
    </source>
</reference>
<proteinExistence type="inferred from homology"/>
<dbReference type="AlphaFoldDB" id="G5H586"/>
<comment type="caution">
    <text evidence="2">The sequence shown here is derived from an EMBL/GenBank/DDBJ whole genome shotgun (WGS) entry which is preliminary data.</text>
</comment>
<dbReference type="PANTHER" id="PTHR18964:SF149">
    <property type="entry name" value="BIFUNCTIONAL UDP-N-ACETYLGLUCOSAMINE 2-EPIMERASE_N-ACETYLMANNOSAMINE KINASE"/>
    <property type="match status" value="1"/>
</dbReference>
<dbReference type="CDD" id="cd23763">
    <property type="entry name" value="ASKHA_ATPase_ROK"/>
    <property type="match status" value="1"/>
</dbReference>
<dbReference type="Pfam" id="PF00480">
    <property type="entry name" value="ROK"/>
    <property type="match status" value="1"/>
</dbReference>
<dbReference type="InterPro" id="IPR000600">
    <property type="entry name" value="ROK"/>
</dbReference>
<dbReference type="PANTHER" id="PTHR18964">
    <property type="entry name" value="ROK (REPRESSOR, ORF, KINASE) FAMILY"/>
    <property type="match status" value="1"/>
</dbReference>
<name>G5H586_9BACT</name>
<dbReference type="HOGENOM" id="CLU_036604_2_0_10"/>
<dbReference type="EMBL" id="ADLD01000003">
    <property type="protein sequence ID" value="EHB93325.1"/>
    <property type="molecule type" value="Genomic_DNA"/>
</dbReference>
<dbReference type="Gene3D" id="3.30.420.40">
    <property type="match status" value="2"/>
</dbReference>
<keyword evidence="3" id="KW-1185">Reference proteome</keyword>
<organism evidence="2 3">
    <name type="scientific">Alistipes indistinctus YIT 12060</name>
    <dbReference type="NCBI Taxonomy" id="742725"/>
    <lineage>
        <taxon>Bacteria</taxon>
        <taxon>Pseudomonadati</taxon>
        <taxon>Bacteroidota</taxon>
        <taxon>Bacteroidia</taxon>
        <taxon>Bacteroidales</taxon>
        <taxon>Rikenellaceae</taxon>
        <taxon>Alistipes</taxon>
    </lineage>
</organism>